<dbReference type="SUPFAM" id="SSF54373">
    <property type="entry name" value="FAD-linked reductases, C-terminal domain"/>
    <property type="match status" value="1"/>
</dbReference>
<dbReference type="FunCoup" id="A0A2P5CY22">
    <property type="interactions" value="552"/>
</dbReference>
<gene>
    <name evidence="6" type="ORF">TorRG33x02_269490</name>
</gene>
<dbReference type="Pfam" id="PF01266">
    <property type="entry name" value="DAO"/>
    <property type="match status" value="1"/>
</dbReference>
<dbReference type="PANTHER" id="PTHR13847:SF287">
    <property type="entry name" value="FAD-DEPENDENT OXIDOREDUCTASE DOMAIN-CONTAINING PROTEIN 1"/>
    <property type="match status" value="1"/>
</dbReference>
<keyword evidence="1" id="KW-0560">Oxidoreductase</keyword>
<dbReference type="EMBL" id="JXTC01000316">
    <property type="protein sequence ID" value="PON65950.1"/>
    <property type="molecule type" value="Genomic_DNA"/>
</dbReference>
<protein>
    <recommendedName>
        <fullName evidence="2">FAD-dependent oxidoreductase domain-containing protein 1</fullName>
    </recommendedName>
</protein>
<sequence>MAIASTSSSSSCSLPYLHRNYVVSAPKFRFSSSFGNQSSFFGSKNMTKKLLTSTEKARSSRPDPFTCSGSDPTRASSQTFDVVIVGAGIIGLTVARQLLLGSDLSVAVVDKAVPCSGATGAGQGYLWMANKTPGSDIWDLAMRSHELWRGLADGLREQGMDPLEHMGWKNTGSLLIGRTPEEVDVLKRQVKLLQDAGLRSEYLSASDLLSKEPAVMVDSDSGAAFLPDDCQLDAQRTVDVILKANRHFSSKARYAEFFNDPVTSLLRAGSSGEVIGVQTVKNTLYSNKAIVVAAGCWSGSLVQDLFRDLGILLDVPVEPRKGHLLVLKNFSFLQLNHALMEAGYLDHETATQLPGSSTSVISQNLSISMTATIDAMGNLVIGSSRQFAGFSTEVEESVINLMWERAMDFFPKLRDQPLSDFVGRREVRVGLRPYTPDGKPVIGPVPGLSNVLLATGHEGGGLSMALGTAEMVADMVLGNPEKVNSTPFAVQGRCC</sequence>
<name>A0A2P5CY22_TREOI</name>
<evidence type="ECO:0000256" key="4">
    <source>
        <dbReference type="SAM" id="MobiDB-lite"/>
    </source>
</evidence>
<evidence type="ECO:0000259" key="5">
    <source>
        <dbReference type="Pfam" id="PF01266"/>
    </source>
</evidence>
<feature type="region of interest" description="Disordered" evidence="4">
    <location>
        <begin position="54"/>
        <end position="74"/>
    </location>
</feature>
<keyword evidence="7" id="KW-1185">Reference proteome</keyword>
<dbReference type="STRING" id="63057.A0A2P5CY22"/>
<dbReference type="GO" id="GO:0016491">
    <property type="term" value="F:oxidoreductase activity"/>
    <property type="evidence" value="ECO:0007669"/>
    <property type="project" value="UniProtKB-KW"/>
</dbReference>
<feature type="domain" description="FAD dependent oxidoreductase" evidence="5">
    <location>
        <begin position="81"/>
        <end position="475"/>
    </location>
</feature>
<dbReference type="Proteomes" id="UP000237000">
    <property type="component" value="Unassembled WGS sequence"/>
</dbReference>
<evidence type="ECO:0000313" key="6">
    <source>
        <dbReference type="EMBL" id="PON65950.1"/>
    </source>
</evidence>
<dbReference type="PANTHER" id="PTHR13847">
    <property type="entry name" value="SARCOSINE DEHYDROGENASE-RELATED"/>
    <property type="match status" value="1"/>
</dbReference>
<proteinExistence type="predicted"/>
<reference evidence="7" key="1">
    <citation type="submission" date="2016-06" db="EMBL/GenBank/DDBJ databases">
        <title>Parallel loss of symbiosis genes in relatives of nitrogen-fixing non-legume Parasponia.</title>
        <authorList>
            <person name="Van Velzen R."/>
            <person name="Holmer R."/>
            <person name="Bu F."/>
            <person name="Rutten L."/>
            <person name="Van Zeijl A."/>
            <person name="Liu W."/>
            <person name="Santuari L."/>
            <person name="Cao Q."/>
            <person name="Sharma T."/>
            <person name="Shen D."/>
            <person name="Roswanjaya Y."/>
            <person name="Wardhani T."/>
            <person name="Kalhor M.S."/>
            <person name="Jansen J."/>
            <person name="Van den Hoogen J."/>
            <person name="Gungor B."/>
            <person name="Hartog M."/>
            <person name="Hontelez J."/>
            <person name="Verver J."/>
            <person name="Yang W.-C."/>
            <person name="Schijlen E."/>
            <person name="Repin R."/>
            <person name="Schilthuizen M."/>
            <person name="Schranz E."/>
            <person name="Heidstra R."/>
            <person name="Miyata K."/>
            <person name="Fedorova E."/>
            <person name="Kohlen W."/>
            <person name="Bisseling T."/>
            <person name="Smit S."/>
            <person name="Geurts R."/>
        </authorList>
    </citation>
    <scope>NUCLEOTIDE SEQUENCE [LARGE SCALE GENOMIC DNA]</scope>
    <source>
        <strain evidence="7">cv. RG33-2</strain>
    </source>
</reference>
<accession>A0A2P5CY22</accession>
<comment type="function">
    <text evidence="3">Required for the assembly of the mitochondrial membrane respiratory chain NADH dehydrogenase (Complex I). Involved in mid-late stages of complex I assembly.</text>
</comment>
<dbReference type="OrthoDB" id="498204at2759"/>
<organism evidence="6 7">
    <name type="scientific">Trema orientale</name>
    <name type="common">Charcoal tree</name>
    <name type="synonym">Celtis orientalis</name>
    <dbReference type="NCBI Taxonomy" id="63057"/>
    <lineage>
        <taxon>Eukaryota</taxon>
        <taxon>Viridiplantae</taxon>
        <taxon>Streptophyta</taxon>
        <taxon>Embryophyta</taxon>
        <taxon>Tracheophyta</taxon>
        <taxon>Spermatophyta</taxon>
        <taxon>Magnoliopsida</taxon>
        <taxon>eudicotyledons</taxon>
        <taxon>Gunneridae</taxon>
        <taxon>Pentapetalae</taxon>
        <taxon>rosids</taxon>
        <taxon>fabids</taxon>
        <taxon>Rosales</taxon>
        <taxon>Cannabaceae</taxon>
        <taxon>Trema</taxon>
    </lineage>
</organism>
<dbReference type="GO" id="GO:0005737">
    <property type="term" value="C:cytoplasm"/>
    <property type="evidence" value="ECO:0007669"/>
    <property type="project" value="TreeGrafter"/>
</dbReference>
<evidence type="ECO:0000313" key="7">
    <source>
        <dbReference type="Proteomes" id="UP000237000"/>
    </source>
</evidence>
<dbReference type="SUPFAM" id="SSF51905">
    <property type="entry name" value="FAD/NAD(P)-binding domain"/>
    <property type="match status" value="1"/>
</dbReference>
<dbReference type="Gene3D" id="3.30.9.10">
    <property type="entry name" value="D-Amino Acid Oxidase, subunit A, domain 2"/>
    <property type="match status" value="1"/>
</dbReference>
<dbReference type="InParanoid" id="A0A2P5CY22"/>
<comment type="caution">
    <text evidence="6">The sequence shown here is derived from an EMBL/GenBank/DDBJ whole genome shotgun (WGS) entry which is preliminary data.</text>
</comment>
<dbReference type="InterPro" id="IPR036188">
    <property type="entry name" value="FAD/NAD-bd_sf"/>
</dbReference>
<evidence type="ECO:0000256" key="2">
    <source>
        <dbReference type="ARBA" id="ARBA00039785"/>
    </source>
</evidence>
<dbReference type="InterPro" id="IPR006076">
    <property type="entry name" value="FAD-dep_OxRdtase"/>
</dbReference>
<dbReference type="Gene3D" id="3.50.50.60">
    <property type="entry name" value="FAD/NAD(P)-binding domain"/>
    <property type="match status" value="1"/>
</dbReference>
<dbReference type="AlphaFoldDB" id="A0A2P5CY22"/>
<evidence type="ECO:0000256" key="3">
    <source>
        <dbReference type="ARBA" id="ARBA00046185"/>
    </source>
</evidence>
<evidence type="ECO:0000256" key="1">
    <source>
        <dbReference type="ARBA" id="ARBA00023002"/>
    </source>
</evidence>